<dbReference type="AlphaFoldDB" id="A0AAW7CAM5"/>
<reference evidence="1" key="1">
    <citation type="submission" date="2023-06" db="EMBL/GenBank/DDBJ databases">
        <title>Probiogenomic evaluation and L lactic producing Weizmannia coaggulans BKMTCR2-2 from tree bark.</title>
        <authorList>
            <person name="Mahittikon J."/>
            <person name="Tanasupawat S."/>
        </authorList>
    </citation>
    <scope>NUCLEOTIDE SEQUENCE</scope>
    <source>
        <strain evidence="1">BKMTCR2-2</strain>
    </source>
</reference>
<evidence type="ECO:0000313" key="2">
    <source>
        <dbReference type="Proteomes" id="UP001223084"/>
    </source>
</evidence>
<dbReference type="Gene3D" id="1.10.287.2610">
    <property type="match status" value="1"/>
</dbReference>
<comment type="caution">
    <text evidence="1">The sequence shown here is derived from an EMBL/GenBank/DDBJ whole genome shotgun (WGS) entry which is preliminary data.</text>
</comment>
<sequence>MDQRLDIILDKLNSLESGQVELNKKLEVMESGQIELNKKLEVMESGQIELNKKMEVMESGQIELNKKLEVMKSGQDELYQIVRAIRDRQEETDAKLDALSMDVHHAHGEIAGVKDAVKELREGVIFVNRKVADTEYEVNLLKQRKQ</sequence>
<evidence type="ECO:0000313" key="1">
    <source>
        <dbReference type="EMBL" id="MDL5040580.1"/>
    </source>
</evidence>
<dbReference type="EMBL" id="JASUZX010000001">
    <property type="protein sequence ID" value="MDL5040580.1"/>
    <property type="molecule type" value="Genomic_DNA"/>
</dbReference>
<name>A0AAW7CAM5_HEYCO</name>
<gene>
    <name evidence="1" type="ORF">QN341_05710</name>
</gene>
<dbReference type="Proteomes" id="UP001223084">
    <property type="component" value="Unassembled WGS sequence"/>
</dbReference>
<dbReference type="RefSeq" id="WP_285958061.1">
    <property type="nucleotide sequence ID" value="NZ_JASUZX010000001.1"/>
</dbReference>
<proteinExistence type="predicted"/>
<organism evidence="1 2">
    <name type="scientific">Heyndrickxia coagulans</name>
    <name type="common">Weizmannia coagulans</name>
    <dbReference type="NCBI Taxonomy" id="1398"/>
    <lineage>
        <taxon>Bacteria</taxon>
        <taxon>Bacillati</taxon>
        <taxon>Bacillota</taxon>
        <taxon>Bacilli</taxon>
        <taxon>Bacillales</taxon>
        <taxon>Bacillaceae</taxon>
        <taxon>Heyndrickxia</taxon>
    </lineage>
</organism>
<protein>
    <submittedName>
        <fullName evidence="1">Uncharacterized protein</fullName>
    </submittedName>
</protein>
<accession>A0AAW7CAM5</accession>